<dbReference type="PANTHER" id="PTHR31490:SF88">
    <property type="entry name" value="BETA-XYLANASE"/>
    <property type="match status" value="1"/>
</dbReference>
<dbReference type="EC" id="3.2.1.8" evidence="9"/>
<dbReference type="SUPFAM" id="SSF51445">
    <property type="entry name" value="(Trans)glycosidases"/>
    <property type="match status" value="1"/>
</dbReference>
<comment type="similarity">
    <text evidence="2 9">Belongs to the glycosyl hydrolase 10 (cellulase F) family.</text>
</comment>
<evidence type="ECO:0000256" key="6">
    <source>
        <dbReference type="ARBA" id="ARBA00023277"/>
    </source>
</evidence>
<evidence type="ECO:0000313" key="12">
    <source>
        <dbReference type="Proteomes" id="UP000270046"/>
    </source>
</evidence>
<feature type="domain" description="GH10" evidence="10">
    <location>
        <begin position="114"/>
        <end position="452"/>
    </location>
</feature>
<dbReference type="Gene3D" id="3.20.20.80">
    <property type="entry name" value="Glycosidases"/>
    <property type="match status" value="1"/>
</dbReference>
<evidence type="ECO:0000256" key="7">
    <source>
        <dbReference type="ARBA" id="ARBA00023295"/>
    </source>
</evidence>
<dbReference type="OrthoDB" id="1032269at2"/>
<keyword evidence="6 9" id="KW-0119">Carbohydrate metabolism</keyword>
<dbReference type="PRINTS" id="PR00134">
    <property type="entry name" value="GLHYDRLASE10"/>
</dbReference>
<keyword evidence="7 9" id="KW-0326">Glycosidase</keyword>
<dbReference type="AlphaFoldDB" id="A0A494VQI6"/>
<evidence type="ECO:0000313" key="11">
    <source>
        <dbReference type="EMBL" id="AYL97114.1"/>
    </source>
</evidence>
<evidence type="ECO:0000256" key="8">
    <source>
        <dbReference type="ARBA" id="ARBA00023326"/>
    </source>
</evidence>
<reference evidence="11 12" key="1">
    <citation type="submission" date="2018-10" db="EMBL/GenBank/DDBJ databases">
        <title>Genome sequencing of Mucilaginibacter sp. HYN0043.</title>
        <authorList>
            <person name="Kim M."/>
            <person name="Yi H."/>
        </authorList>
    </citation>
    <scope>NUCLEOTIDE SEQUENCE [LARGE SCALE GENOMIC DNA]</scope>
    <source>
        <strain evidence="11 12">HYN0043</strain>
    </source>
</reference>
<keyword evidence="5 9" id="KW-0378">Hydrolase</keyword>
<keyword evidence="8 9" id="KW-0624">Polysaccharide degradation</keyword>
<evidence type="ECO:0000259" key="10">
    <source>
        <dbReference type="PROSITE" id="PS51760"/>
    </source>
</evidence>
<dbReference type="Proteomes" id="UP000270046">
    <property type="component" value="Chromosome"/>
</dbReference>
<evidence type="ECO:0000256" key="2">
    <source>
        <dbReference type="ARBA" id="ARBA00007495"/>
    </source>
</evidence>
<evidence type="ECO:0000256" key="4">
    <source>
        <dbReference type="ARBA" id="ARBA00022729"/>
    </source>
</evidence>
<protein>
    <recommendedName>
        <fullName evidence="9">Beta-xylanase</fullName>
        <ecNumber evidence="9">3.2.1.8</ecNumber>
    </recommendedName>
</protein>
<dbReference type="EMBL" id="CP032869">
    <property type="protein sequence ID" value="AYL97114.1"/>
    <property type="molecule type" value="Genomic_DNA"/>
</dbReference>
<evidence type="ECO:0000256" key="3">
    <source>
        <dbReference type="ARBA" id="ARBA00022651"/>
    </source>
</evidence>
<dbReference type="InterPro" id="IPR017853">
    <property type="entry name" value="GH"/>
</dbReference>
<proteinExistence type="inferred from homology"/>
<dbReference type="InterPro" id="IPR044846">
    <property type="entry name" value="GH10"/>
</dbReference>
<keyword evidence="12" id="KW-1185">Reference proteome</keyword>
<dbReference type="InterPro" id="IPR001000">
    <property type="entry name" value="GH10_dom"/>
</dbReference>
<comment type="catalytic activity">
    <reaction evidence="1 9">
        <text>Endohydrolysis of (1-&gt;4)-beta-D-xylosidic linkages in xylans.</text>
        <dbReference type="EC" id="3.2.1.8"/>
    </reaction>
</comment>
<dbReference type="SMART" id="SM00633">
    <property type="entry name" value="Glyco_10"/>
    <property type="match status" value="1"/>
</dbReference>
<name>A0A494VQI6_9SPHI</name>
<evidence type="ECO:0000256" key="1">
    <source>
        <dbReference type="ARBA" id="ARBA00000681"/>
    </source>
</evidence>
<dbReference type="GO" id="GO:0031176">
    <property type="term" value="F:endo-1,4-beta-xylanase activity"/>
    <property type="evidence" value="ECO:0007669"/>
    <property type="project" value="UniProtKB-EC"/>
</dbReference>
<dbReference type="Pfam" id="PF00331">
    <property type="entry name" value="Glyco_hydro_10"/>
    <property type="match status" value="1"/>
</dbReference>
<sequence>MKNLKFFLIIAGVVVTALASWLVLKSKPEKDVFVDTRDLPARANADSDTSPQAKAQVNDESLPVKPASYRFKQPKAISPKQADTDQNTLVTDNDIRFLKSTLLKKGIYFGTAISPADIQLRPPRPKNFLSVISKYFNFYTISVSYRTTEVKQGVFNFDASDKSVEFAMADGAKVKGHALVMGDPLPDWLVKGNFTPDQLKDILKNHIQTIVKHFRDKYPGRVTIWNVVNEPTCNGGLRTDPNICLDHGVEKNIWTSIHKPGSDDPTDYIQLAFQWAHEADPSAKLYLNEAGIEMTSHPKSERAFQLVKYLKQKGTPIDGVGMQAHVRLYDKDKYTTSSLIGIMNRIADLGMETQITEFDVIMAKGAQRVNNFTPATQLAIASPQKADFMQQAEVYHTFLYAALHARNCTGFTTWGAWDASSWTAGHWKEPFYPHILDDNMKPKLSLKAMVDECREYSAGN</sequence>
<keyword evidence="3" id="KW-0858">Xylan degradation</keyword>
<dbReference type="GO" id="GO:0045493">
    <property type="term" value="P:xylan catabolic process"/>
    <property type="evidence" value="ECO:0007669"/>
    <property type="project" value="UniProtKB-KW"/>
</dbReference>
<evidence type="ECO:0000256" key="9">
    <source>
        <dbReference type="RuleBase" id="RU361174"/>
    </source>
</evidence>
<organism evidence="11 12">
    <name type="scientific">Mucilaginibacter celer</name>
    <dbReference type="NCBI Taxonomy" id="2305508"/>
    <lineage>
        <taxon>Bacteria</taxon>
        <taxon>Pseudomonadati</taxon>
        <taxon>Bacteroidota</taxon>
        <taxon>Sphingobacteriia</taxon>
        <taxon>Sphingobacteriales</taxon>
        <taxon>Sphingobacteriaceae</taxon>
        <taxon>Mucilaginibacter</taxon>
    </lineage>
</organism>
<accession>A0A494VQI6</accession>
<keyword evidence="4" id="KW-0732">Signal</keyword>
<evidence type="ECO:0000256" key="5">
    <source>
        <dbReference type="ARBA" id="ARBA00022801"/>
    </source>
</evidence>
<dbReference type="KEGG" id="muh:HYN43_018160"/>
<gene>
    <name evidence="11" type="ORF">HYN43_018160</name>
</gene>
<dbReference type="PANTHER" id="PTHR31490">
    <property type="entry name" value="GLYCOSYL HYDROLASE"/>
    <property type="match status" value="1"/>
</dbReference>
<dbReference type="RefSeq" id="WP_119410698.1">
    <property type="nucleotide sequence ID" value="NZ_CP032869.1"/>
</dbReference>
<dbReference type="PROSITE" id="PS51760">
    <property type="entry name" value="GH10_2"/>
    <property type="match status" value="1"/>
</dbReference>